<dbReference type="AlphaFoldDB" id="I4AQA5"/>
<organism evidence="2 3">
    <name type="scientific">Bernardetia litoralis (strain ATCC 23117 / DSM 6794 / NBRC 15988 / NCIMB 1366 / Fx l1 / Sio-4)</name>
    <name type="common">Flexibacter litoralis</name>
    <dbReference type="NCBI Taxonomy" id="880071"/>
    <lineage>
        <taxon>Bacteria</taxon>
        <taxon>Pseudomonadati</taxon>
        <taxon>Bacteroidota</taxon>
        <taxon>Cytophagia</taxon>
        <taxon>Cytophagales</taxon>
        <taxon>Bernardetiaceae</taxon>
        <taxon>Bernardetia</taxon>
    </lineage>
</organism>
<gene>
    <name evidence="2" type="ordered locus">Fleli_3834</name>
</gene>
<dbReference type="Gene3D" id="3.40.30.10">
    <property type="entry name" value="Glutaredoxin"/>
    <property type="match status" value="1"/>
</dbReference>
<evidence type="ECO:0000313" key="3">
    <source>
        <dbReference type="Proteomes" id="UP000006054"/>
    </source>
</evidence>
<dbReference type="Proteomes" id="UP000006054">
    <property type="component" value="Chromosome"/>
</dbReference>
<dbReference type="Pfam" id="PF03190">
    <property type="entry name" value="Thioredox_DsbH"/>
    <property type="match status" value="1"/>
</dbReference>
<sequence precursor="true">MKKTLFILFIIFTGKIFFPTNSFAQLLNYSFEEMERIQKKNPKNRVIFIHTDWCKYCQKMKNTTFENEKIINLLNNKFYYVDFDAEENRDIKFVNHTFKYKPTGTNTGVHELATQLGTVNGKLSYPTLCILNEKNEIIFQYDQFLSSSDLLNILKKI</sequence>
<dbReference type="PATRIC" id="fig|880071.3.peg.3836"/>
<dbReference type="InterPro" id="IPR004879">
    <property type="entry name" value="Ssp411-like_TRX"/>
</dbReference>
<name>I4AQA5_BERLS</name>
<evidence type="ECO:0000259" key="1">
    <source>
        <dbReference type="Pfam" id="PF03190"/>
    </source>
</evidence>
<reference evidence="3" key="1">
    <citation type="submission" date="2012-06" db="EMBL/GenBank/DDBJ databases">
        <title>The complete genome of Flexibacter litoralis DSM 6794.</title>
        <authorList>
            <person name="Lucas S."/>
            <person name="Copeland A."/>
            <person name="Lapidus A."/>
            <person name="Glavina del Rio T."/>
            <person name="Dalin E."/>
            <person name="Tice H."/>
            <person name="Bruce D."/>
            <person name="Goodwin L."/>
            <person name="Pitluck S."/>
            <person name="Peters L."/>
            <person name="Ovchinnikova G."/>
            <person name="Lu M."/>
            <person name="Kyrpides N."/>
            <person name="Mavromatis K."/>
            <person name="Ivanova N."/>
            <person name="Brettin T."/>
            <person name="Detter J.C."/>
            <person name="Han C."/>
            <person name="Larimer F."/>
            <person name="Land M."/>
            <person name="Hauser L."/>
            <person name="Markowitz V."/>
            <person name="Cheng J.-F."/>
            <person name="Hugenholtz P."/>
            <person name="Woyke T."/>
            <person name="Wu D."/>
            <person name="Spring S."/>
            <person name="Lang E."/>
            <person name="Kopitz M."/>
            <person name="Brambilla E."/>
            <person name="Klenk H.-P."/>
            <person name="Eisen J.A."/>
        </authorList>
    </citation>
    <scope>NUCLEOTIDE SEQUENCE [LARGE SCALE GENOMIC DNA]</scope>
    <source>
        <strain evidence="3">ATCC 23117 / DSM 6794 / NBRC 15988 / NCIMB 1366 / Sio-4</strain>
    </source>
</reference>
<accession>I4AQA5</accession>
<dbReference type="InterPro" id="IPR036249">
    <property type="entry name" value="Thioredoxin-like_sf"/>
</dbReference>
<dbReference type="STRING" id="880071.Fleli_3834"/>
<dbReference type="KEGG" id="fli:Fleli_3834"/>
<proteinExistence type="predicted"/>
<dbReference type="OrthoDB" id="9811036at2"/>
<dbReference type="SUPFAM" id="SSF52833">
    <property type="entry name" value="Thioredoxin-like"/>
    <property type="match status" value="1"/>
</dbReference>
<dbReference type="EMBL" id="CP003345">
    <property type="protein sequence ID" value="AFM06140.1"/>
    <property type="molecule type" value="Genomic_DNA"/>
</dbReference>
<protein>
    <submittedName>
        <fullName evidence="2">Thioredoxin domain protein</fullName>
    </submittedName>
</protein>
<evidence type="ECO:0000313" key="2">
    <source>
        <dbReference type="EMBL" id="AFM06140.1"/>
    </source>
</evidence>
<feature type="domain" description="Spermatogenesis-associated protein 20-like TRX" evidence="1">
    <location>
        <begin position="35"/>
        <end position="97"/>
    </location>
</feature>
<keyword evidence="3" id="KW-1185">Reference proteome</keyword>
<dbReference type="HOGENOM" id="CLU_090389_8_0_10"/>
<dbReference type="eggNOG" id="COG0526">
    <property type="taxonomic scope" value="Bacteria"/>
</dbReference>
<dbReference type="RefSeq" id="WP_014799563.1">
    <property type="nucleotide sequence ID" value="NC_018018.1"/>
</dbReference>